<accession>A0A6N7BXS0</accession>
<name>A0A6N7BXS0_9GAMM</name>
<organism evidence="1 2">
    <name type="scientific">Psychrobacter nivimaris</name>
    <dbReference type="NCBI Taxonomy" id="281738"/>
    <lineage>
        <taxon>Bacteria</taxon>
        <taxon>Pseudomonadati</taxon>
        <taxon>Pseudomonadota</taxon>
        <taxon>Gammaproteobacteria</taxon>
        <taxon>Moraxellales</taxon>
        <taxon>Moraxellaceae</taxon>
        <taxon>Psychrobacter</taxon>
    </lineage>
</organism>
<keyword evidence="2" id="KW-1185">Reference proteome</keyword>
<dbReference type="SUPFAM" id="SSF53756">
    <property type="entry name" value="UDP-Glycosyltransferase/glycogen phosphorylase"/>
    <property type="match status" value="1"/>
</dbReference>
<dbReference type="AlphaFoldDB" id="A0A6N7BXS0"/>
<gene>
    <name evidence="1" type="ORF">FQV37_1777</name>
</gene>
<proteinExistence type="predicted"/>
<dbReference type="Proteomes" id="UP000471465">
    <property type="component" value="Unassembled WGS sequence"/>
</dbReference>
<evidence type="ECO:0000313" key="2">
    <source>
        <dbReference type="Proteomes" id="UP000471465"/>
    </source>
</evidence>
<reference evidence="1 2" key="1">
    <citation type="submission" date="2019-09" db="EMBL/GenBank/DDBJ databases">
        <title>Draft genome sequence of Psychrobacter nivimaris LAMA 639, in search for biotechnological relevant genes.</title>
        <authorList>
            <person name="Lima A.O.S."/>
            <person name="Staloch B.E.K."/>
            <person name="Freitas R.C."/>
            <person name="Niero H."/>
            <person name="Silva M.A.C."/>
        </authorList>
    </citation>
    <scope>NUCLEOTIDE SEQUENCE [LARGE SCALE GENOMIC DNA]</scope>
    <source>
        <strain evidence="1 2">LAMA 639</strain>
    </source>
</reference>
<dbReference type="RefSeq" id="WP_205962093.1">
    <property type="nucleotide sequence ID" value="NZ_VZIZ01000034.1"/>
</dbReference>
<dbReference type="Gene3D" id="3.40.50.2000">
    <property type="entry name" value="Glycogen Phosphorylase B"/>
    <property type="match status" value="1"/>
</dbReference>
<sequence length="438" mass="49040">MMRIGYYAHHHGSGHCRQADKLAALLPNNARAQLTVFTSLDINSYRFTAIDEQQIVRLNAEDERPDDILAGRAGEYWQPASLHYSPVGNGDIQKRSHQILDTIFQCKIDLMIIDVSVEVAMLCRAASIPYLYVRLPGIRDDAPHLGAFAGALALLAPYPKALESTQTSEWVCDKTLYLDFIYSQQAELYTYESFIDILAKLSMDNETSDLKSTNLPAIETQLTDKSGATIPIITVIKGYGGHKAIDEKLPELRSLLPDTLIVSLGPIDDEKRCYVDISAEVDDVTPFICHSDYLMMACGLNAVAQAYHYDTPLIVVPDDRPHNEQAVMAEALVAQNKALNWHQFKTLMSVNDNQHESIAQTIHGRSKPHPTTSVDSIEKNNIEENNIEENSSEEINAVTPIAAQAFMHSITDYPTTKRWFKNWLLPRLNLTPESTIKD</sequence>
<protein>
    <recommendedName>
        <fullName evidence="3">Glycosyl transferase family 28 C-terminal domain-containing protein</fullName>
    </recommendedName>
</protein>
<dbReference type="EMBL" id="VZIZ01000034">
    <property type="protein sequence ID" value="KAF0567826.1"/>
    <property type="molecule type" value="Genomic_DNA"/>
</dbReference>
<comment type="caution">
    <text evidence="1">The sequence shown here is derived from an EMBL/GenBank/DDBJ whole genome shotgun (WGS) entry which is preliminary data.</text>
</comment>
<evidence type="ECO:0000313" key="1">
    <source>
        <dbReference type="EMBL" id="KAF0567826.1"/>
    </source>
</evidence>
<evidence type="ECO:0008006" key="3">
    <source>
        <dbReference type="Google" id="ProtNLM"/>
    </source>
</evidence>